<accession>A0A9P3PSQ6</accession>
<sequence>MTSGTFIPLARLPIAHLTPYARCPTAPPTPPCLCSTLALGRSRAYVLSYLCIVDTLRRYLRTLKKNVSRKRVVWSP</sequence>
<dbReference type="Proteomes" id="UP001063166">
    <property type="component" value="Unassembled WGS sequence"/>
</dbReference>
<dbReference type="EMBL" id="BRPK01000011">
    <property type="protein sequence ID" value="GLB42082.1"/>
    <property type="molecule type" value="Genomic_DNA"/>
</dbReference>
<reference evidence="1" key="1">
    <citation type="submission" date="2022-07" db="EMBL/GenBank/DDBJ databases">
        <title>The genome of Lyophyllum shimeji provides insight into the initial evolution of ectomycorrhizal fungal genome.</title>
        <authorList>
            <person name="Kobayashi Y."/>
            <person name="Shibata T."/>
            <person name="Hirakawa H."/>
            <person name="Shigenobu S."/>
            <person name="Nishiyama T."/>
            <person name="Yamada A."/>
            <person name="Hasebe M."/>
            <person name="Kawaguchi M."/>
        </authorList>
    </citation>
    <scope>NUCLEOTIDE SEQUENCE</scope>
    <source>
        <strain evidence="1">AT787</strain>
    </source>
</reference>
<comment type="caution">
    <text evidence="1">The sequence shown here is derived from an EMBL/GenBank/DDBJ whole genome shotgun (WGS) entry which is preliminary data.</text>
</comment>
<organism evidence="1 2">
    <name type="scientific">Lyophyllum shimeji</name>
    <name type="common">Hon-shimeji</name>
    <name type="synonym">Tricholoma shimeji</name>
    <dbReference type="NCBI Taxonomy" id="47721"/>
    <lineage>
        <taxon>Eukaryota</taxon>
        <taxon>Fungi</taxon>
        <taxon>Dikarya</taxon>
        <taxon>Basidiomycota</taxon>
        <taxon>Agaricomycotina</taxon>
        <taxon>Agaricomycetes</taxon>
        <taxon>Agaricomycetidae</taxon>
        <taxon>Agaricales</taxon>
        <taxon>Tricholomatineae</taxon>
        <taxon>Lyophyllaceae</taxon>
        <taxon>Lyophyllum</taxon>
    </lineage>
</organism>
<evidence type="ECO:0000313" key="1">
    <source>
        <dbReference type="EMBL" id="GLB42082.1"/>
    </source>
</evidence>
<proteinExistence type="predicted"/>
<name>A0A9P3PSQ6_LYOSH</name>
<protein>
    <submittedName>
        <fullName evidence="1">Uncharacterized protein</fullName>
    </submittedName>
</protein>
<gene>
    <name evidence="1" type="ORF">LshimejAT787_1100970</name>
</gene>
<keyword evidence="2" id="KW-1185">Reference proteome</keyword>
<dbReference type="AlphaFoldDB" id="A0A9P3PSQ6"/>
<evidence type="ECO:0000313" key="2">
    <source>
        <dbReference type="Proteomes" id="UP001063166"/>
    </source>
</evidence>